<dbReference type="GO" id="GO:0007059">
    <property type="term" value="P:chromosome segregation"/>
    <property type="evidence" value="ECO:0007669"/>
    <property type="project" value="UniProtKB-KW"/>
</dbReference>
<dbReference type="GO" id="GO:0005694">
    <property type="term" value="C:chromosome"/>
    <property type="evidence" value="ECO:0007669"/>
    <property type="project" value="TreeGrafter"/>
</dbReference>
<dbReference type="CDD" id="cd16393">
    <property type="entry name" value="SPO0J_N"/>
    <property type="match status" value="1"/>
</dbReference>
<dbReference type="HOGENOM" id="CLU_023853_0_0_9"/>
<dbReference type="STRING" id="679200.HMPREF9333_02014"/>
<dbReference type="OrthoDB" id="9802051at2"/>
<dbReference type="Pfam" id="PF02195">
    <property type="entry name" value="ParB_N"/>
    <property type="match status" value="1"/>
</dbReference>
<dbReference type="SUPFAM" id="SSF109709">
    <property type="entry name" value="KorB DNA-binding domain-like"/>
    <property type="match status" value="1"/>
</dbReference>
<dbReference type="Gene3D" id="1.10.10.2830">
    <property type="match status" value="1"/>
</dbReference>
<reference evidence="6 7" key="1">
    <citation type="submission" date="2011-08" db="EMBL/GenBank/DDBJ databases">
        <title>The Genome Sequence of Johnsonella ignava ATCC 51276.</title>
        <authorList>
            <consortium name="The Broad Institute Genome Sequencing Platform"/>
            <person name="Earl A."/>
            <person name="Ward D."/>
            <person name="Feldgarden M."/>
            <person name="Gevers D."/>
            <person name="Izard J."/>
            <person name="Blanton J.M."/>
            <person name="Baranova O.V."/>
            <person name="Dewhirst F.E."/>
            <person name="Young S.K."/>
            <person name="Zeng Q."/>
            <person name="Gargeya S."/>
            <person name="Fitzgerald M."/>
            <person name="Haas B."/>
            <person name="Abouelleil A."/>
            <person name="Alvarado L."/>
            <person name="Arachchi H.M."/>
            <person name="Berlin A."/>
            <person name="Brown A."/>
            <person name="Chapman S.B."/>
            <person name="Chen Z."/>
            <person name="Dunbar C."/>
            <person name="Freedman E."/>
            <person name="Gearin G."/>
            <person name="Gellesch M."/>
            <person name="Goldberg J."/>
            <person name="Griggs A."/>
            <person name="Gujja S."/>
            <person name="Heiman D."/>
            <person name="Howarth C."/>
            <person name="Larson L."/>
            <person name="Lui A."/>
            <person name="MacDonald P.J.P."/>
            <person name="Montmayeur A."/>
            <person name="Murphy C."/>
            <person name="Neiman D."/>
            <person name="Pearson M."/>
            <person name="Priest M."/>
            <person name="Roberts A."/>
            <person name="Saif S."/>
            <person name="Shea T."/>
            <person name="Shenoy N."/>
            <person name="Sisk P."/>
            <person name="Stolte C."/>
            <person name="Sykes S."/>
            <person name="Wortman J."/>
            <person name="Nusbaum C."/>
            <person name="Birren B."/>
        </authorList>
    </citation>
    <scope>NUCLEOTIDE SEQUENCE [LARGE SCALE GENOMIC DNA]</scope>
    <source>
        <strain evidence="6 7">ATCC 51276</strain>
    </source>
</reference>
<dbReference type="RefSeq" id="WP_005541886.1">
    <property type="nucleotide sequence ID" value="NZ_JH378838.1"/>
</dbReference>
<dbReference type="SUPFAM" id="SSF110849">
    <property type="entry name" value="ParB/Sulfiredoxin"/>
    <property type="match status" value="1"/>
</dbReference>
<accession>G5GKC3</accession>
<dbReference type="GO" id="GO:0009295">
    <property type="term" value="C:nucleoid"/>
    <property type="evidence" value="ECO:0007669"/>
    <property type="project" value="UniProtKB-SubCell"/>
</dbReference>
<organism evidence="6 7">
    <name type="scientific">Johnsonella ignava ATCC 51276</name>
    <dbReference type="NCBI Taxonomy" id="679200"/>
    <lineage>
        <taxon>Bacteria</taxon>
        <taxon>Bacillati</taxon>
        <taxon>Bacillota</taxon>
        <taxon>Clostridia</taxon>
        <taxon>Lachnospirales</taxon>
        <taxon>Lachnospiraceae</taxon>
        <taxon>Johnsonella</taxon>
    </lineage>
</organism>
<dbReference type="PANTHER" id="PTHR33375">
    <property type="entry name" value="CHROMOSOME-PARTITIONING PROTEIN PARB-RELATED"/>
    <property type="match status" value="1"/>
</dbReference>
<dbReference type="NCBIfam" id="TIGR00180">
    <property type="entry name" value="parB_part"/>
    <property type="match status" value="1"/>
</dbReference>
<feature type="domain" description="ParB-like N-terminal" evidence="5">
    <location>
        <begin position="50"/>
        <end position="139"/>
    </location>
</feature>
<dbReference type="GO" id="GO:0003677">
    <property type="term" value="F:DNA binding"/>
    <property type="evidence" value="ECO:0007669"/>
    <property type="project" value="UniProtKB-KW"/>
</dbReference>
<evidence type="ECO:0000256" key="3">
    <source>
        <dbReference type="ARBA" id="ARBA00022829"/>
    </source>
</evidence>
<evidence type="ECO:0000256" key="1">
    <source>
        <dbReference type="ARBA" id="ARBA00004453"/>
    </source>
</evidence>
<dbReference type="EMBL" id="ACZL01000037">
    <property type="protein sequence ID" value="EHI54813.1"/>
    <property type="molecule type" value="Genomic_DNA"/>
</dbReference>
<dbReference type="SMART" id="SM00470">
    <property type="entry name" value="ParB"/>
    <property type="match status" value="1"/>
</dbReference>
<dbReference type="PATRIC" id="fig|679200.3.peg.2123"/>
<evidence type="ECO:0000256" key="4">
    <source>
        <dbReference type="ARBA" id="ARBA00023125"/>
    </source>
</evidence>
<evidence type="ECO:0000256" key="2">
    <source>
        <dbReference type="ARBA" id="ARBA00006295"/>
    </source>
</evidence>
<comment type="similarity">
    <text evidence="2">Belongs to the ParB family.</text>
</comment>
<dbReference type="Pfam" id="PF23552">
    <property type="entry name" value="ParB_C"/>
    <property type="match status" value="1"/>
</dbReference>
<proteinExistence type="inferred from homology"/>
<dbReference type="eggNOG" id="COG1475">
    <property type="taxonomic scope" value="Bacteria"/>
</dbReference>
<evidence type="ECO:0000313" key="7">
    <source>
        <dbReference type="Proteomes" id="UP000003011"/>
    </source>
</evidence>
<dbReference type="InterPro" id="IPR003115">
    <property type="entry name" value="ParB_N"/>
</dbReference>
<dbReference type="InterPro" id="IPR041468">
    <property type="entry name" value="HTH_ParB/Spo0J"/>
</dbReference>
<name>G5GKC3_9FIRM</name>
<gene>
    <name evidence="6" type="ORF">HMPREF9333_02014</name>
</gene>
<dbReference type="Gene3D" id="3.90.1530.30">
    <property type="match status" value="1"/>
</dbReference>
<sequence length="314" mass="36166">MTSKKRGLGKGLNAVFGESNILNTEEDDKISVSNTADGMNKADEGIKGDIMIKVSLIEPNMNQPRKEFRKEELDELTQSIKQYGVLQPIIVKKNGERYEIIAGERRWRAAQKAGLTEIPAVIREYSKRESIEISIIENIQRADLNPLEEARAYNSLLEEYGLKHEEIAERVSKSRAAITNSLRLLKLDESIQQLVAEKKLNQGQARALLSIEDKDLQKQAAQEVIKKDLNVRKVEQLVKLLQTAKKRQEKTDDESKETRDYSLFYKDYEEKIRSKFSAKVRINRKDKNKGRIEIEYYSQAELERIIELINSIRG</sequence>
<dbReference type="InterPro" id="IPR004437">
    <property type="entry name" value="ParB/RepB/Spo0J"/>
</dbReference>
<dbReference type="FunFam" id="3.90.1530.30:FF:000001">
    <property type="entry name" value="Chromosome partitioning protein ParB"/>
    <property type="match status" value="1"/>
</dbReference>
<dbReference type="AlphaFoldDB" id="G5GKC3"/>
<evidence type="ECO:0000313" key="6">
    <source>
        <dbReference type="EMBL" id="EHI54813.1"/>
    </source>
</evidence>
<dbReference type="InterPro" id="IPR036086">
    <property type="entry name" value="ParB/Sulfiredoxin_sf"/>
</dbReference>
<comment type="subcellular location">
    <subcellularLocation>
        <location evidence="1">Cytoplasm</location>
        <location evidence="1">Nucleoid</location>
    </subcellularLocation>
</comment>
<dbReference type="Pfam" id="PF17762">
    <property type="entry name" value="HTH_ParB"/>
    <property type="match status" value="1"/>
</dbReference>
<protein>
    <recommendedName>
        <fullName evidence="5">ParB-like N-terminal domain-containing protein</fullName>
    </recommendedName>
</protein>
<dbReference type="FunFam" id="1.10.10.2830:FF:000001">
    <property type="entry name" value="Chromosome partitioning protein ParB"/>
    <property type="match status" value="1"/>
</dbReference>
<comment type="caution">
    <text evidence="6">The sequence shown here is derived from an EMBL/GenBank/DDBJ whole genome shotgun (WGS) entry which is preliminary data.</text>
</comment>
<dbReference type="GO" id="GO:0045881">
    <property type="term" value="P:positive regulation of sporulation resulting in formation of a cellular spore"/>
    <property type="evidence" value="ECO:0007669"/>
    <property type="project" value="TreeGrafter"/>
</dbReference>
<evidence type="ECO:0000259" key="5">
    <source>
        <dbReference type="SMART" id="SM00470"/>
    </source>
</evidence>
<dbReference type="PANTHER" id="PTHR33375:SF1">
    <property type="entry name" value="CHROMOSOME-PARTITIONING PROTEIN PARB-RELATED"/>
    <property type="match status" value="1"/>
</dbReference>
<keyword evidence="7" id="KW-1185">Reference proteome</keyword>
<dbReference type="Proteomes" id="UP000003011">
    <property type="component" value="Unassembled WGS sequence"/>
</dbReference>
<dbReference type="InterPro" id="IPR057240">
    <property type="entry name" value="ParB_dimer_C"/>
</dbReference>
<keyword evidence="3" id="KW-0159">Chromosome partition</keyword>
<keyword evidence="4" id="KW-0238">DNA-binding</keyword>
<dbReference type="InterPro" id="IPR050336">
    <property type="entry name" value="Chromosome_partition/occlusion"/>
</dbReference>